<dbReference type="InterPro" id="IPR039765">
    <property type="entry name" value="Yip5/YIPF1/YIPF2"/>
</dbReference>
<dbReference type="PANTHER" id="PTHR12822:SF2">
    <property type="entry name" value="PROTEIN YIPF"/>
    <property type="match status" value="1"/>
</dbReference>
<keyword evidence="5 6" id="KW-0472">Membrane</keyword>
<gene>
    <name evidence="9" type="ORF">DBRI1063_LOCUS13137</name>
</gene>
<evidence type="ECO:0000256" key="2">
    <source>
        <dbReference type="ARBA" id="ARBA00010596"/>
    </source>
</evidence>
<dbReference type="InterPro" id="IPR006977">
    <property type="entry name" value="Yip1_dom"/>
</dbReference>
<feature type="transmembrane region" description="Helical" evidence="6">
    <location>
        <begin position="247"/>
        <end position="267"/>
    </location>
</feature>
<evidence type="ECO:0000256" key="5">
    <source>
        <dbReference type="ARBA" id="ARBA00023136"/>
    </source>
</evidence>
<evidence type="ECO:0000256" key="3">
    <source>
        <dbReference type="ARBA" id="ARBA00022692"/>
    </source>
</evidence>
<dbReference type="Pfam" id="PF04893">
    <property type="entry name" value="Yip1"/>
    <property type="match status" value="1"/>
</dbReference>
<comment type="subcellular location">
    <subcellularLocation>
        <location evidence="6">Golgi apparatus membrane</location>
        <topology evidence="6">Multi-pass membrane protein</topology>
    </subcellularLocation>
    <subcellularLocation>
        <location evidence="1">Membrane</location>
        <topology evidence="1">Multi-pass membrane protein</topology>
    </subcellularLocation>
</comment>
<protein>
    <recommendedName>
        <fullName evidence="6">Protein YIPF</fullName>
    </recommendedName>
</protein>
<feature type="compositionally biased region" description="Low complexity" evidence="7">
    <location>
        <begin position="34"/>
        <end position="44"/>
    </location>
</feature>
<evidence type="ECO:0000256" key="6">
    <source>
        <dbReference type="RuleBase" id="RU361264"/>
    </source>
</evidence>
<feature type="domain" description="Yip1" evidence="8">
    <location>
        <begin position="174"/>
        <end position="325"/>
    </location>
</feature>
<evidence type="ECO:0000313" key="9">
    <source>
        <dbReference type="EMBL" id="CAD9334111.1"/>
    </source>
</evidence>
<organism evidence="9">
    <name type="scientific">Ditylum brightwellii</name>
    <dbReference type="NCBI Taxonomy" id="49249"/>
    <lineage>
        <taxon>Eukaryota</taxon>
        <taxon>Sar</taxon>
        <taxon>Stramenopiles</taxon>
        <taxon>Ochrophyta</taxon>
        <taxon>Bacillariophyta</taxon>
        <taxon>Mediophyceae</taxon>
        <taxon>Lithodesmiophycidae</taxon>
        <taxon>Lithodesmiales</taxon>
        <taxon>Lithodesmiaceae</taxon>
        <taxon>Ditylum</taxon>
    </lineage>
</organism>
<feature type="transmembrane region" description="Helical" evidence="6">
    <location>
        <begin position="181"/>
        <end position="201"/>
    </location>
</feature>
<dbReference type="GO" id="GO:0031267">
    <property type="term" value="F:small GTPase binding"/>
    <property type="evidence" value="ECO:0007669"/>
    <property type="project" value="InterPro"/>
</dbReference>
<feature type="transmembrane region" description="Helical" evidence="6">
    <location>
        <begin position="274"/>
        <end position="292"/>
    </location>
</feature>
<accession>A0A7S1ZC51</accession>
<keyword evidence="4 6" id="KW-1133">Transmembrane helix</keyword>
<evidence type="ECO:0000256" key="7">
    <source>
        <dbReference type="SAM" id="MobiDB-lite"/>
    </source>
</evidence>
<comment type="similarity">
    <text evidence="2 6">Belongs to the YIP1 family.</text>
</comment>
<evidence type="ECO:0000256" key="1">
    <source>
        <dbReference type="ARBA" id="ARBA00004141"/>
    </source>
</evidence>
<sequence length="337" mass="37162">MMTSQGHIEDHDGDFPPNPFRYDEDDEDITPSDVPQQAAQVGAPVPAPTDGGFGGPPRVPLPPPISSVPVDVDDPYATSFEPVKTSYVGSGSIDQVPAQQTAPSTMSSNVSLDQEPKGFLQRITACVSVENYKAHFDVDTADIVERVIGSVTLCNSPDEFRQTVLGVGMNNGKSPDLYGPYWITLTLMFFVAMTSNMHMYIHSNNLNDFEYDIRHLVRAMSVLSFFTIGLPVVFFFTFRFFGIQVTLIEIVCLYGYSLVPYFPAVIMCLIPWGFFGWLFLLAATGVSVMLVLRNVAGPVLASEISQSKAGPILVAVLLCHFVFFLVLKLSFYHKHTH</sequence>
<evidence type="ECO:0000256" key="4">
    <source>
        <dbReference type="ARBA" id="ARBA00022989"/>
    </source>
</evidence>
<dbReference type="PANTHER" id="PTHR12822">
    <property type="entry name" value="PROTEIN YIPF"/>
    <property type="match status" value="1"/>
</dbReference>
<feature type="region of interest" description="Disordered" evidence="7">
    <location>
        <begin position="1"/>
        <end position="57"/>
    </location>
</feature>
<name>A0A7S1ZC51_9STRA</name>
<dbReference type="AlphaFoldDB" id="A0A7S1ZC51"/>
<proteinExistence type="inferred from homology"/>
<evidence type="ECO:0000259" key="8">
    <source>
        <dbReference type="Pfam" id="PF04893"/>
    </source>
</evidence>
<reference evidence="9" key="1">
    <citation type="submission" date="2021-01" db="EMBL/GenBank/DDBJ databases">
        <authorList>
            <person name="Corre E."/>
            <person name="Pelletier E."/>
            <person name="Niang G."/>
            <person name="Scheremetjew M."/>
            <person name="Finn R."/>
            <person name="Kale V."/>
            <person name="Holt S."/>
            <person name="Cochrane G."/>
            <person name="Meng A."/>
            <person name="Brown T."/>
            <person name="Cohen L."/>
        </authorList>
    </citation>
    <scope>NUCLEOTIDE SEQUENCE</scope>
    <source>
        <strain evidence="9">Pop2</strain>
    </source>
</reference>
<feature type="transmembrane region" description="Helical" evidence="6">
    <location>
        <begin position="222"/>
        <end position="241"/>
    </location>
</feature>
<feature type="transmembrane region" description="Helical" evidence="6">
    <location>
        <begin position="312"/>
        <end position="331"/>
    </location>
</feature>
<dbReference type="EMBL" id="HBGN01020634">
    <property type="protein sequence ID" value="CAD9334111.1"/>
    <property type="molecule type" value="Transcribed_RNA"/>
</dbReference>
<dbReference type="GO" id="GO:0016192">
    <property type="term" value="P:vesicle-mediated transport"/>
    <property type="evidence" value="ECO:0007669"/>
    <property type="project" value="InterPro"/>
</dbReference>
<keyword evidence="3 6" id="KW-0812">Transmembrane</keyword>
<dbReference type="GO" id="GO:0000139">
    <property type="term" value="C:Golgi membrane"/>
    <property type="evidence" value="ECO:0007669"/>
    <property type="project" value="UniProtKB-SubCell"/>
</dbReference>